<dbReference type="Proteomes" id="UP000321425">
    <property type="component" value="Unassembled WGS sequence"/>
</dbReference>
<comment type="subcellular location">
    <subcellularLocation>
        <location evidence="2 10">Cytoplasm</location>
    </subcellularLocation>
</comment>
<dbReference type="NCBIfam" id="NF003629">
    <property type="entry name" value="PRK05270.1-2"/>
    <property type="match status" value="1"/>
</dbReference>
<evidence type="ECO:0000259" key="11">
    <source>
        <dbReference type="Pfam" id="PF01087"/>
    </source>
</evidence>
<proteinExistence type="inferred from homology"/>
<comment type="catalytic activity">
    <reaction evidence="1 10">
        <text>alpha-D-galactose 1-phosphate + UDP-alpha-D-glucose = alpha-D-glucose 1-phosphate + UDP-alpha-D-galactose</text>
        <dbReference type="Rhea" id="RHEA:13989"/>
        <dbReference type="ChEBI" id="CHEBI:58336"/>
        <dbReference type="ChEBI" id="CHEBI:58601"/>
        <dbReference type="ChEBI" id="CHEBI:58885"/>
        <dbReference type="ChEBI" id="CHEBI:66914"/>
        <dbReference type="EC" id="2.7.7.12"/>
    </reaction>
</comment>
<dbReference type="GO" id="GO:0008108">
    <property type="term" value="F:UDP-glucose:hexose-1-phosphate uridylyltransferase activity"/>
    <property type="evidence" value="ECO:0007669"/>
    <property type="project" value="UniProtKB-UniRule"/>
</dbReference>
<evidence type="ECO:0000256" key="1">
    <source>
        <dbReference type="ARBA" id="ARBA00001107"/>
    </source>
</evidence>
<dbReference type="InterPro" id="IPR000766">
    <property type="entry name" value="GalP_uridyl_Trfase_II"/>
</dbReference>
<evidence type="ECO:0000256" key="10">
    <source>
        <dbReference type="HAMAP-Rule" id="MF_00571"/>
    </source>
</evidence>
<dbReference type="STRING" id="426703.SAMN04488100_12021"/>
<evidence type="ECO:0000256" key="3">
    <source>
        <dbReference type="ARBA" id="ARBA00004947"/>
    </source>
</evidence>
<evidence type="ECO:0000256" key="5">
    <source>
        <dbReference type="ARBA" id="ARBA00022490"/>
    </source>
</evidence>
<dbReference type="OrthoDB" id="2293at2"/>
<evidence type="ECO:0000256" key="9">
    <source>
        <dbReference type="ARBA" id="ARBA00023277"/>
    </source>
</evidence>
<keyword evidence="6 10" id="KW-0808">Transferase</keyword>
<evidence type="ECO:0000313" key="14">
    <source>
        <dbReference type="EMBL" id="SEM01234.1"/>
    </source>
</evidence>
<dbReference type="Pfam" id="PF01087">
    <property type="entry name" value="GalP_UDP_transf"/>
    <property type="match status" value="1"/>
</dbReference>
<dbReference type="EMBL" id="BJUX01000017">
    <property type="protein sequence ID" value="GEK89541.1"/>
    <property type="molecule type" value="Genomic_DNA"/>
</dbReference>
<keyword evidence="9 10" id="KW-0119">Carbohydrate metabolism</keyword>
<dbReference type="HAMAP" id="MF_00571">
    <property type="entry name" value="GalP_UDP_trans"/>
    <property type="match status" value="1"/>
</dbReference>
<keyword evidence="8 10" id="KW-0299">Galactose metabolism</keyword>
<keyword evidence="5 10" id="KW-0963">Cytoplasm</keyword>
<evidence type="ECO:0000256" key="6">
    <source>
        <dbReference type="ARBA" id="ARBA00022679"/>
    </source>
</evidence>
<dbReference type="PIRSF" id="PIRSF006005">
    <property type="entry name" value="GalT_BS"/>
    <property type="match status" value="1"/>
</dbReference>
<evidence type="ECO:0000259" key="12">
    <source>
        <dbReference type="Pfam" id="PF02744"/>
    </source>
</evidence>
<dbReference type="GO" id="GO:0005737">
    <property type="term" value="C:cytoplasm"/>
    <property type="evidence" value="ECO:0007669"/>
    <property type="project" value="UniProtKB-SubCell"/>
</dbReference>
<dbReference type="RefSeq" id="WP_091488598.1">
    <property type="nucleotide sequence ID" value="NZ_BJUX01000017.1"/>
</dbReference>
<keyword evidence="16" id="KW-1185">Reference proteome</keyword>
<dbReference type="PANTHER" id="PTHR39191">
    <property type="entry name" value="GALACTOSE-1-PHOSPHATE URIDYLYLTRANSFERASE"/>
    <property type="match status" value="1"/>
</dbReference>
<comment type="pathway">
    <text evidence="3 10">Carbohydrate metabolism; galactose metabolism.</text>
</comment>
<comment type="similarity">
    <text evidence="4 10">Belongs to the galactose-1-phosphate uridylyltransferase type 2 family.</text>
</comment>
<dbReference type="Proteomes" id="UP000198548">
    <property type="component" value="Unassembled WGS sequence"/>
</dbReference>
<accession>A0A1H7UWM5</accession>
<dbReference type="InterPro" id="IPR005849">
    <property type="entry name" value="GalP_Utransf_N"/>
</dbReference>
<feature type="domain" description="Galactose-1-phosphate uridyl transferase N-terminal" evidence="11">
    <location>
        <begin position="26"/>
        <end position="234"/>
    </location>
</feature>
<gene>
    <name evidence="10 13" type="primary">galT</name>
    <name evidence="13" type="ORF">APU01nite_15800</name>
    <name evidence="14" type="ORF">SAMN04488100_12021</name>
</gene>
<evidence type="ECO:0000313" key="15">
    <source>
        <dbReference type="Proteomes" id="UP000198548"/>
    </source>
</evidence>
<keyword evidence="7 10" id="KW-0548">Nucleotidyltransferase</keyword>
<dbReference type="AlphaFoldDB" id="A0A1H7UWM5"/>
<dbReference type="NCBIfam" id="TIGR01239">
    <property type="entry name" value="galT_2"/>
    <property type="match status" value="1"/>
</dbReference>
<reference evidence="14 15" key="1">
    <citation type="submission" date="2016-10" db="EMBL/GenBank/DDBJ databases">
        <authorList>
            <person name="de Groot N.N."/>
        </authorList>
    </citation>
    <scope>NUCLEOTIDE SEQUENCE [LARGE SCALE GENOMIC DNA]</scope>
    <source>
        <strain evidence="14 15">DSM 19182</strain>
    </source>
</reference>
<dbReference type="EC" id="2.7.7.12" evidence="10"/>
<dbReference type="UniPathway" id="UPA00214"/>
<dbReference type="Pfam" id="PF02744">
    <property type="entry name" value="GalP_UDP_tr_C"/>
    <property type="match status" value="1"/>
</dbReference>
<sequence>MNKTVSEETIDQIITDFLEYYIQTGKVDALDRIYLTNRLLDLLGKKEFRQIEPSGEIKQPLELLDAMVVYAVESEAIEDLSSSKDVFGAKVMDLVTPRPSEVNQLFWEHYEKGPKEATDVFFDLSRQNNYIKTREIAKNIEYTHATEYGDLEITINLSKPEKDPKEIALAGKSETNYPECKLCMENEGYEGHLTHPGRANHRIVRMDVNGEEWGFQYSPYAYYNEHSIFLSRVHRKMDVGVQAIRNLLDILTTLPHYFVGSNAGLPIVGGSILSHDHYQGGRHTFPLERAEADYSFEMSGSSEVETSVIKWPMSVIRLSGTDKEAVVEKADRIMQYWETYSDESVGIYAETDGTPHNAVTPIARRDGEKYELDLVLRNNRTSENYPDGIFHPHPPVQHIKKENIGLIEVMGLAILPPRLKDELQTVREYLTGKQTAVDPIHQEWADELKKQYEITEENVEEIVDEAVGDIFLQVLKDAGVFKRDKEGKAAFKRFIDALIKD</sequence>
<dbReference type="PANTHER" id="PTHR39191:SF1">
    <property type="entry name" value="DUF4922 DOMAIN-CONTAINING PROTEIN"/>
    <property type="match status" value="1"/>
</dbReference>
<evidence type="ECO:0000256" key="7">
    <source>
        <dbReference type="ARBA" id="ARBA00022695"/>
    </source>
</evidence>
<name>A0A1H7UWM5_9LACT</name>
<dbReference type="GO" id="GO:0006012">
    <property type="term" value="P:galactose metabolic process"/>
    <property type="evidence" value="ECO:0007669"/>
    <property type="project" value="UniProtKB-UniRule"/>
</dbReference>
<evidence type="ECO:0000256" key="8">
    <source>
        <dbReference type="ARBA" id="ARBA00023144"/>
    </source>
</evidence>
<dbReference type="NCBIfam" id="NF003633">
    <property type="entry name" value="PRK05270.2-2"/>
    <property type="match status" value="1"/>
</dbReference>
<protein>
    <recommendedName>
        <fullName evidence="10">Galactose-1-phosphate uridylyltransferase</fullName>
        <shortName evidence="10">Gal-1-P uridylyltransferase</shortName>
        <ecNumber evidence="10">2.7.7.12</ecNumber>
    </recommendedName>
    <alternativeName>
        <fullName evidence="10">UDP-glucose--hexose-1-phosphate uridylyltransferase</fullName>
    </alternativeName>
</protein>
<dbReference type="InterPro" id="IPR005850">
    <property type="entry name" value="GalP_Utransf_C"/>
</dbReference>
<evidence type="ECO:0000313" key="13">
    <source>
        <dbReference type="EMBL" id="GEK89541.1"/>
    </source>
</evidence>
<evidence type="ECO:0000256" key="2">
    <source>
        <dbReference type="ARBA" id="ARBA00004496"/>
    </source>
</evidence>
<organism evidence="14 15">
    <name type="scientific">Alkalibacterium putridalgicola</name>
    <dbReference type="NCBI Taxonomy" id="426703"/>
    <lineage>
        <taxon>Bacteria</taxon>
        <taxon>Bacillati</taxon>
        <taxon>Bacillota</taxon>
        <taxon>Bacilli</taxon>
        <taxon>Lactobacillales</taxon>
        <taxon>Carnobacteriaceae</taxon>
        <taxon>Alkalibacterium</taxon>
    </lineage>
</organism>
<dbReference type="EMBL" id="FOBL01000020">
    <property type="protein sequence ID" value="SEM01234.1"/>
    <property type="molecule type" value="Genomic_DNA"/>
</dbReference>
<feature type="domain" description="Galactose-1-phosphate uridyl transferase C-terminal" evidence="12">
    <location>
        <begin position="254"/>
        <end position="445"/>
    </location>
</feature>
<reference evidence="13 16" key="2">
    <citation type="submission" date="2019-07" db="EMBL/GenBank/DDBJ databases">
        <title>Whole genome shotgun sequence of Alkalibacterium putridalgicola NBRC 103243.</title>
        <authorList>
            <person name="Hosoyama A."/>
            <person name="Uohara A."/>
            <person name="Ohji S."/>
            <person name="Ichikawa N."/>
        </authorList>
    </citation>
    <scope>NUCLEOTIDE SEQUENCE [LARGE SCALE GENOMIC DNA]</scope>
    <source>
        <strain evidence="13 16">NBRC 103243</strain>
    </source>
</reference>
<evidence type="ECO:0000313" key="16">
    <source>
        <dbReference type="Proteomes" id="UP000321425"/>
    </source>
</evidence>
<evidence type="ECO:0000256" key="4">
    <source>
        <dbReference type="ARBA" id="ARBA00008706"/>
    </source>
</evidence>